<dbReference type="Gene3D" id="3.40.190.10">
    <property type="entry name" value="Periplasmic binding protein-like II"/>
    <property type="match status" value="2"/>
</dbReference>
<dbReference type="InterPro" id="IPR006311">
    <property type="entry name" value="TAT_signal"/>
</dbReference>
<dbReference type="GO" id="GO:0006865">
    <property type="term" value="P:amino acid transport"/>
    <property type="evidence" value="ECO:0007669"/>
    <property type="project" value="TreeGrafter"/>
</dbReference>
<dbReference type="Proteomes" id="UP000237682">
    <property type="component" value="Unassembled WGS sequence"/>
</dbReference>
<keyword evidence="2" id="KW-0813">Transport</keyword>
<dbReference type="InterPro" id="IPR051455">
    <property type="entry name" value="Bact_solute-bind_prot3"/>
</dbReference>
<evidence type="ECO:0000259" key="4">
    <source>
        <dbReference type="SMART" id="SM00062"/>
    </source>
</evidence>
<sequence length="290" mass="31594">MEDFAETRRNLVKGGLLGGLALASVVGSARQAAAQASSDSLLRTVLDRGHLIVGTGSTNAPWHFEDEKGELTGMDIAMAKILAKGLFDDASKIEFVRQDAAQRVPNINTGKVDVVIQFMTISPARAQLVAYSRPYYVEGVALLTRPDSDKKTFDDLLKAGSGARISILQNVDAEETVKKVLPEATVMQLDSQPNVVLALDSKRVDAAAVDLSNVWWLAKRHPDKYFDAGKSWNAMLYGAAVRQGDPDWLHFVNTTFGVAIHGHQNEIYDAALRDYFGLTPPARKPGLPTF</sequence>
<dbReference type="PANTHER" id="PTHR30085">
    <property type="entry name" value="AMINO ACID ABC TRANSPORTER PERMEASE"/>
    <property type="match status" value="1"/>
</dbReference>
<evidence type="ECO:0000256" key="2">
    <source>
        <dbReference type="ARBA" id="ARBA00022448"/>
    </source>
</evidence>
<evidence type="ECO:0000313" key="5">
    <source>
        <dbReference type="EMBL" id="PRH85051.1"/>
    </source>
</evidence>
<evidence type="ECO:0000313" key="6">
    <source>
        <dbReference type="Proteomes" id="UP000237682"/>
    </source>
</evidence>
<keyword evidence="3" id="KW-0732">Signal</keyword>
<comment type="caution">
    <text evidence="5">The sequence shown here is derived from an EMBL/GenBank/DDBJ whole genome shotgun (WGS) entry which is preliminary data.</text>
</comment>
<evidence type="ECO:0000256" key="3">
    <source>
        <dbReference type="ARBA" id="ARBA00022729"/>
    </source>
</evidence>
<gene>
    <name evidence="5" type="ORF">C5L14_24230</name>
</gene>
<dbReference type="GO" id="GO:0005576">
    <property type="term" value="C:extracellular region"/>
    <property type="evidence" value="ECO:0007669"/>
    <property type="project" value="TreeGrafter"/>
</dbReference>
<dbReference type="OrthoDB" id="9768183at2"/>
<evidence type="ECO:0000256" key="1">
    <source>
        <dbReference type="ARBA" id="ARBA00010333"/>
    </source>
</evidence>
<dbReference type="RefSeq" id="WP_105864633.1">
    <property type="nucleotide sequence ID" value="NZ_PUEJ01000010.1"/>
</dbReference>
<dbReference type="PROSITE" id="PS51318">
    <property type="entry name" value="TAT"/>
    <property type="match status" value="1"/>
</dbReference>
<proteinExistence type="inferred from homology"/>
<name>A0A2S9Q6S6_9HYPH</name>
<comment type="similarity">
    <text evidence="1">Belongs to the bacterial solute-binding protein 3 family.</text>
</comment>
<dbReference type="AlphaFoldDB" id="A0A2S9Q6S6"/>
<dbReference type="PANTHER" id="PTHR30085:SF6">
    <property type="entry name" value="ABC TRANSPORTER GLUTAMINE-BINDING PROTEIN GLNH"/>
    <property type="match status" value="1"/>
</dbReference>
<organism evidence="5 6">
    <name type="scientific">Labrys okinawensis</name>
    <dbReference type="NCBI Taxonomy" id="346911"/>
    <lineage>
        <taxon>Bacteria</taxon>
        <taxon>Pseudomonadati</taxon>
        <taxon>Pseudomonadota</taxon>
        <taxon>Alphaproteobacteria</taxon>
        <taxon>Hyphomicrobiales</taxon>
        <taxon>Xanthobacteraceae</taxon>
        <taxon>Labrys</taxon>
    </lineage>
</organism>
<dbReference type="InterPro" id="IPR001638">
    <property type="entry name" value="Solute-binding_3/MltF_N"/>
</dbReference>
<dbReference type="SUPFAM" id="SSF53850">
    <property type="entry name" value="Periplasmic binding protein-like II"/>
    <property type="match status" value="1"/>
</dbReference>
<feature type="domain" description="Solute-binding protein family 3/N-terminal" evidence="4">
    <location>
        <begin position="50"/>
        <end position="274"/>
    </location>
</feature>
<dbReference type="EMBL" id="PUEJ01000010">
    <property type="protein sequence ID" value="PRH85051.1"/>
    <property type="molecule type" value="Genomic_DNA"/>
</dbReference>
<protein>
    <submittedName>
        <fullName evidence="5">ABC transporter substrate-binding protein</fullName>
    </submittedName>
</protein>
<keyword evidence="6" id="KW-1185">Reference proteome</keyword>
<reference evidence="5 6" key="1">
    <citation type="submission" date="2018-02" db="EMBL/GenBank/DDBJ databases">
        <title>Whole genome sequencing of endophytic bacterium.</title>
        <authorList>
            <person name="Eedara R."/>
            <person name="Podile A.R."/>
        </authorList>
    </citation>
    <scope>NUCLEOTIDE SEQUENCE [LARGE SCALE GENOMIC DNA]</scope>
    <source>
        <strain evidence="5 6">RP1T</strain>
    </source>
</reference>
<dbReference type="Pfam" id="PF00497">
    <property type="entry name" value="SBP_bac_3"/>
    <property type="match status" value="1"/>
</dbReference>
<dbReference type="SMART" id="SM00062">
    <property type="entry name" value="PBPb"/>
    <property type="match status" value="1"/>
</dbReference>
<accession>A0A2S9Q6S6</accession>
<dbReference type="GO" id="GO:0030288">
    <property type="term" value="C:outer membrane-bounded periplasmic space"/>
    <property type="evidence" value="ECO:0007669"/>
    <property type="project" value="TreeGrafter"/>
</dbReference>